<feature type="transmembrane region" description="Helical" evidence="5">
    <location>
        <begin position="390"/>
        <end position="411"/>
    </location>
</feature>
<comment type="caution">
    <text evidence="6">The sequence shown here is derived from an EMBL/GenBank/DDBJ whole genome shotgun (WGS) entry which is preliminary data.</text>
</comment>
<dbReference type="RefSeq" id="XP_046069697.1">
    <property type="nucleotide sequence ID" value="XM_046219115.1"/>
</dbReference>
<proteinExistence type="predicted"/>
<keyword evidence="7" id="KW-1185">Reference proteome</keyword>
<dbReference type="Proteomes" id="UP001201262">
    <property type="component" value="Unassembled WGS sequence"/>
</dbReference>
<evidence type="ECO:0000256" key="3">
    <source>
        <dbReference type="ARBA" id="ARBA00022989"/>
    </source>
</evidence>
<keyword evidence="2 5" id="KW-0812">Transmembrane</keyword>
<gene>
    <name evidence="6" type="ORF">BGW36DRAFT_409600</name>
</gene>
<dbReference type="Gene3D" id="1.20.58.340">
    <property type="entry name" value="Magnesium transport protein CorA, transmembrane region"/>
    <property type="match status" value="1"/>
</dbReference>
<keyword evidence="3 5" id="KW-1133">Transmembrane helix</keyword>
<evidence type="ECO:0000256" key="2">
    <source>
        <dbReference type="ARBA" id="ARBA00022692"/>
    </source>
</evidence>
<organism evidence="6 7">
    <name type="scientific">Talaromyces proteolyticus</name>
    <dbReference type="NCBI Taxonomy" id="1131652"/>
    <lineage>
        <taxon>Eukaryota</taxon>
        <taxon>Fungi</taxon>
        <taxon>Dikarya</taxon>
        <taxon>Ascomycota</taxon>
        <taxon>Pezizomycotina</taxon>
        <taxon>Eurotiomycetes</taxon>
        <taxon>Eurotiomycetidae</taxon>
        <taxon>Eurotiales</taxon>
        <taxon>Trichocomaceae</taxon>
        <taxon>Talaromyces</taxon>
        <taxon>Talaromyces sect. Bacilispori</taxon>
    </lineage>
</organism>
<reference evidence="6" key="1">
    <citation type="submission" date="2021-12" db="EMBL/GenBank/DDBJ databases">
        <title>Convergent genome expansion in fungi linked to evolution of root-endophyte symbiosis.</title>
        <authorList>
            <consortium name="DOE Joint Genome Institute"/>
            <person name="Ke Y.-H."/>
            <person name="Bonito G."/>
            <person name="Liao H.-L."/>
            <person name="Looney B."/>
            <person name="Rojas-Flechas A."/>
            <person name="Nash J."/>
            <person name="Hameed K."/>
            <person name="Schadt C."/>
            <person name="Martin F."/>
            <person name="Crous P.W."/>
            <person name="Miettinen O."/>
            <person name="Magnuson J.K."/>
            <person name="Labbe J."/>
            <person name="Jacobson D."/>
            <person name="Doktycz M.J."/>
            <person name="Veneault-Fourrey C."/>
            <person name="Kuo A."/>
            <person name="Mondo S."/>
            <person name="Calhoun S."/>
            <person name="Riley R."/>
            <person name="Ohm R."/>
            <person name="LaButti K."/>
            <person name="Andreopoulos B."/>
            <person name="Pangilinan J."/>
            <person name="Nolan M."/>
            <person name="Tritt A."/>
            <person name="Clum A."/>
            <person name="Lipzen A."/>
            <person name="Daum C."/>
            <person name="Barry K."/>
            <person name="Grigoriev I.V."/>
            <person name="Vilgalys R."/>
        </authorList>
    </citation>
    <scope>NUCLEOTIDE SEQUENCE</scope>
    <source>
        <strain evidence="6">PMI_201</strain>
    </source>
</reference>
<dbReference type="InterPro" id="IPR045863">
    <property type="entry name" value="CorA_TM1_TM2"/>
</dbReference>
<keyword evidence="4 5" id="KW-0472">Membrane</keyword>
<comment type="subcellular location">
    <subcellularLocation>
        <location evidence="1">Membrane</location>
        <topology evidence="1">Multi-pass membrane protein</topology>
    </subcellularLocation>
</comment>
<name>A0AAD4PVZ2_9EURO</name>
<evidence type="ECO:0000313" key="6">
    <source>
        <dbReference type="EMBL" id="KAH8694027.1"/>
    </source>
</evidence>
<sequence>MELLNEKWIYADQTTAHEYDKRFLIVEKDQQPYFSKVPPGEHNGLPHNIPNCARILCSYCSRCATSTEHSPFQLPHDQHTVNQLLEPFPWLLTLRAHSKGFGNFSKNLLYHADNPVAMTIIFHSSMKQYWQRSRGGSIWSLGLVYDFRHNSSVGLLDGLLPSDRKRLECSLASNPAALAHPLAVPCAVLETQTTFLVEAASKIHGQLYKIEKDFGLYRSWGPGGARDPWALSNDEFQDYMKRSASIESHLTYLRGQADILMRFNAFLLETSDELLTLVKNTSSNPTANTLSAVSGQQPIQYWRKNLGYMLETVRPNIDRSSARIEKFSATVSTVMNHKISTDTSHTASLATLLSIITMIFLPATAIATFFSMSMFSFQNDAVQVVSSRLWIYWAVVAPLTVVILALCYLWTRRKSFNLFLSRKRDNDSV</sequence>
<dbReference type="AlphaFoldDB" id="A0AAD4PVZ2"/>
<protein>
    <submittedName>
        <fullName evidence="6">Uncharacterized protein</fullName>
    </submittedName>
</protein>
<dbReference type="SUPFAM" id="SSF144083">
    <property type="entry name" value="Magnesium transport protein CorA, transmembrane region"/>
    <property type="match status" value="1"/>
</dbReference>
<evidence type="ECO:0000256" key="5">
    <source>
        <dbReference type="SAM" id="Phobius"/>
    </source>
</evidence>
<dbReference type="GeneID" id="70249402"/>
<feature type="transmembrane region" description="Helical" evidence="5">
    <location>
        <begin position="347"/>
        <end position="370"/>
    </location>
</feature>
<evidence type="ECO:0000313" key="7">
    <source>
        <dbReference type="Proteomes" id="UP001201262"/>
    </source>
</evidence>
<evidence type="ECO:0000256" key="1">
    <source>
        <dbReference type="ARBA" id="ARBA00004141"/>
    </source>
</evidence>
<evidence type="ECO:0000256" key="4">
    <source>
        <dbReference type="ARBA" id="ARBA00023136"/>
    </source>
</evidence>
<accession>A0AAD4PVZ2</accession>
<dbReference type="GO" id="GO:0016020">
    <property type="term" value="C:membrane"/>
    <property type="evidence" value="ECO:0007669"/>
    <property type="project" value="UniProtKB-SubCell"/>
</dbReference>
<dbReference type="EMBL" id="JAJTJA010000009">
    <property type="protein sequence ID" value="KAH8694027.1"/>
    <property type="molecule type" value="Genomic_DNA"/>
</dbReference>